<comment type="similarity">
    <text evidence="2">Belongs to the class-I pyridine nucleotide-disulfide oxidoreductase family.</text>
</comment>
<dbReference type="InterPro" id="IPR023753">
    <property type="entry name" value="FAD/NAD-binding_dom"/>
</dbReference>
<accession>A0ABV6B3W6</accession>
<gene>
    <name evidence="7" type="ORF">ACFFLM_21090</name>
</gene>
<dbReference type="Gene3D" id="3.30.390.30">
    <property type="match status" value="1"/>
</dbReference>
<dbReference type="SUPFAM" id="SSF51905">
    <property type="entry name" value="FAD/NAD(P)-binding domain"/>
    <property type="match status" value="1"/>
</dbReference>
<dbReference type="Gene3D" id="3.50.50.60">
    <property type="entry name" value="FAD/NAD(P)-binding domain"/>
    <property type="match status" value="2"/>
</dbReference>
<dbReference type="PANTHER" id="PTHR43014:SF2">
    <property type="entry name" value="MERCURIC REDUCTASE"/>
    <property type="match status" value="1"/>
</dbReference>
<evidence type="ECO:0000259" key="5">
    <source>
        <dbReference type="Pfam" id="PF02852"/>
    </source>
</evidence>
<sequence length="471" mass="49428">MPEALVIGAGQAGGPLAGALARAGWSVTLVEREHAGGTCVNEGCTPTKTMIASAHAAHVARHSARLGVHPGAVRVDLGQIVDRVQGIVDSFREGSEAGVVRAGVKLVSGTARFTGVREVEVALNGGGTESFRADSVFINAGARPRLPEIPGLAEVGAMTSREILHLRDLPSHLLILGGGYISLEFAQLFARLGSRVTVIDPGPRLLAREDEDVAAALQQALEGEGVHFVLGSQVARAERNGEEVTLQLTGASREPQAAEQTLSGSHLLVAVGRIPNTEALNVQATGAALDRHGFIVVDDHLQAAEGVYALGDIKGGPAFTHISYDDYRIVRDAVLHGQQRRVSQRLVPYTLFTDPQLGRVGLDRQQAQKLDRPTRIYTLLMTSVARAIETGATAGLMRAVVDDQTDQVLGVTVLGPEGGEIMSALQLAMMGGLTATTLRNAALAHPTLSESINNLFMGVPEVVQGEAGAAD</sequence>
<organism evidence="7 8">
    <name type="scientific">Deinococcus oregonensis</name>
    <dbReference type="NCBI Taxonomy" id="1805970"/>
    <lineage>
        <taxon>Bacteria</taxon>
        <taxon>Thermotogati</taxon>
        <taxon>Deinococcota</taxon>
        <taxon>Deinococci</taxon>
        <taxon>Deinococcales</taxon>
        <taxon>Deinococcaceae</taxon>
        <taxon>Deinococcus</taxon>
    </lineage>
</organism>
<protein>
    <submittedName>
        <fullName evidence="7">Mercuric reductase</fullName>
    </submittedName>
</protein>
<evidence type="ECO:0000256" key="4">
    <source>
        <dbReference type="ARBA" id="ARBA00022827"/>
    </source>
</evidence>
<dbReference type="InterPro" id="IPR016156">
    <property type="entry name" value="FAD/NAD-linked_Rdtase_dimer_sf"/>
</dbReference>
<evidence type="ECO:0000313" key="7">
    <source>
        <dbReference type="EMBL" id="MFB9994455.1"/>
    </source>
</evidence>
<evidence type="ECO:0000256" key="2">
    <source>
        <dbReference type="ARBA" id="ARBA00007532"/>
    </source>
</evidence>
<evidence type="ECO:0000259" key="6">
    <source>
        <dbReference type="Pfam" id="PF07992"/>
    </source>
</evidence>
<dbReference type="InterPro" id="IPR036188">
    <property type="entry name" value="FAD/NAD-bd_sf"/>
</dbReference>
<dbReference type="SUPFAM" id="SSF55424">
    <property type="entry name" value="FAD/NAD-linked reductases, dimerisation (C-terminal) domain"/>
    <property type="match status" value="1"/>
</dbReference>
<proteinExistence type="inferred from homology"/>
<comment type="cofactor">
    <cofactor evidence="1">
        <name>FAD</name>
        <dbReference type="ChEBI" id="CHEBI:57692"/>
    </cofactor>
</comment>
<dbReference type="PANTHER" id="PTHR43014">
    <property type="entry name" value="MERCURIC REDUCTASE"/>
    <property type="match status" value="1"/>
</dbReference>
<dbReference type="EMBL" id="JBHLYR010000062">
    <property type="protein sequence ID" value="MFB9994455.1"/>
    <property type="molecule type" value="Genomic_DNA"/>
</dbReference>
<dbReference type="PRINTS" id="PR00368">
    <property type="entry name" value="FADPNR"/>
</dbReference>
<feature type="domain" description="Pyridine nucleotide-disulphide oxidoreductase dimerisation" evidence="5">
    <location>
        <begin position="347"/>
        <end position="454"/>
    </location>
</feature>
<dbReference type="Pfam" id="PF07992">
    <property type="entry name" value="Pyr_redox_2"/>
    <property type="match status" value="1"/>
</dbReference>
<reference evidence="7 8" key="1">
    <citation type="submission" date="2024-09" db="EMBL/GenBank/DDBJ databases">
        <authorList>
            <person name="Sun Q."/>
            <person name="Mori K."/>
        </authorList>
    </citation>
    <scope>NUCLEOTIDE SEQUENCE [LARGE SCALE GENOMIC DNA]</scope>
    <source>
        <strain evidence="7 8">JCM 13503</strain>
    </source>
</reference>
<keyword evidence="8" id="KW-1185">Reference proteome</keyword>
<feature type="domain" description="FAD/NAD(P)-binding" evidence="6">
    <location>
        <begin position="5"/>
        <end position="323"/>
    </location>
</feature>
<evidence type="ECO:0000313" key="8">
    <source>
        <dbReference type="Proteomes" id="UP001589733"/>
    </source>
</evidence>
<dbReference type="InterPro" id="IPR001100">
    <property type="entry name" value="Pyr_nuc-diS_OxRdtase"/>
</dbReference>
<evidence type="ECO:0000256" key="1">
    <source>
        <dbReference type="ARBA" id="ARBA00001974"/>
    </source>
</evidence>
<dbReference type="PRINTS" id="PR00411">
    <property type="entry name" value="PNDRDTASEI"/>
</dbReference>
<dbReference type="Proteomes" id="UP001589733">
    <property type="component" value="Unassembled WGS sequence"/>
</dbReference>
<name>A0ABV6B3W6_9DEIO</name>
<dbReference type="PIRSF" id="PIRSF000350">
    <property type="entry name" value="Mercury_reductase_MerA"/>
    <property type="match status" value="1"/>
</dbReference>
<dbReference type="Pfam" id="PF02852">
    <property type="entry name" value="Pyr_redox_dim"/>
    <property type="match status" value="1"/>
</dbReference>
<dbReference type="InterPro" id="IPR004099">
    <property type="entry name" value="Pyr_nucl-diS_OxRdtase_dimer"/>
</dbReference>
<evidence type="ECO:0000256" key="3">
    <source>
        <dbReference type="ARBA" id="ARBA00022630"/>
    </source>
</evidence>
<keyword evidence="4" id="KW-0274">FAD</keyword>
<dbReference type="RefSeq" id="WP_380015295.1">
    <property type="nucleotide sequence ID" value="NZ_JBHLYR010000062.1"/>
</dbReference>
<keyword evidence="3" id="KW-0285">Flavoprotein</keyword>
<comment type="caution">
    <text evidence="7">The sequence shown here is derived from an EMBL/GenBank/DDBJ whole genome shotgun (WGS) entry which is preliminary data.</text>
</comment>